<evidence type="ECO:0000256" key="1">
    <source>
        <dbReference type="SAM" id="MobiDB-lite"/>
    </source>
</evidence>
<sequence length="90" mass="10721">MATNELQRLLRRREEKRREEERGEGKERKLFAFLVLFIKHFIHLATNIESTSVGLKLKGHTHNCHWWTIHGQLQTRDETTMRINTHTSTA</sequence>
<evidence type="ECO:0000313" key="3">
    <source>
        <dbReference type="Proteomes" id="UP000278627"/>
    </source>
</evidence>
<evidence type="ECO:0000313" key="4">
    <source>
        <dbReference type="WBParaSite" id="BPAG_0001134501-mRNA-1"/>
    </source>
</evidence>
<reference evidence="4" key="1">
    <citation type="submission" date="2017-02" db="UniProtKB">
        <authorList>
            <consortium name="WormBaseParasite"/>
        </authorList>
    </citation>
    <scope>IDENTIFICATION</scope>
</reference>
<accession>A0A0N4TRQ9</accession>
<feature type="compositionally biased region" description="Basic and acidic residues" evidence="1">
    <location>
        <begin position="12"/>
        <end position="25"/>
    </location>
</feature>
<gene>
    <name evidence="2" type="ORF">BPAG_LOCUS11307</name>
</gene>
<feature type="region of interest" description="Disordered" evidence="1">
    <location>
        <begin position="1"/>
        <end position="25"/>
    </location>
</feature>
<dbReference type="WBParaSite" id="BPAG_0001134501-mRNA-1">
    <property type="protein sequence ID" value="BPAG_0001134501-mRNA-1"/>
    <property type="gene ID" value="BPAG_0001134501"/>
</dbReference>
<evidence type="ECO:0000313" key="2">
    <source>
        <dbReference type="EMBL" id="VDN92493.1"/>
    </source>
</evidence>
<dbReference type="AlphaFoldDB" id="A0A0N4TRQ9"/>
<dbReference type="EMBL" id="UZAD01013223">
    <property type="protein sequence ID" value="VDN92493.1"/>
    <property type="molecule type" value="Genomic_DNA"/>
</dbReference>
<organism evidence="4">
    <name type="scientific">Brugia pahangi</name>
    <name type="common">Filarial nematode worm</name>
    <dbReference type="NCBI Taxonomy" id="6280"/>
    <lineage>
        <taxon>Eukaryota</taxon>
        <taxon>Metazoa</taxon>
        <taxon>Ecdysozoa</taxon>
        <taxon>Nematoda</taxon>
        <taxon>Chromadorea</taxon>
        <taxon>Rhabditida</taxon>
        <taxon>Spirurina</taxon>
        <taxon>Spiruromorpha</taxon>
        <taxon>Filarioidea</taxon>
        <taxon>Onchocercidae</taxon>
        <taxon>Brugia</taxon>
    </lineage>
</organism>
<proteinExistence type="predicted"/>
<reference evidence="2 3" key="2">
    <citation type="submission" date="2018-11" db="EMBL/GenBank/DDBJ databases">
        <authorList>
            <consortium name="Pathogen Informatics"/>
        </authorList>
    </citation>
    <scope>NUCLEOTIDE SEQUENCE [LARGE SCALE GENOMIC DNA]</scope>
</reference>
<keyword evidence="3" id="KW-1185">Reference proteome</keyword>
<protein>
    <submittedName>
        <fullName evidence="2 4">Uncharacterized protein</fullName>
    </submittedName>
</protein>
<dbReference type="Proteomes" id="UP000278627">
    <property type="component" value="Unassembled WGS sequence"/>
</dbReference>
<name>A0A0N4TRQ9_BRUPA</name>